<comment type="caution">
    <text evidence="1">The sequence shown here is derived from an EMBL/GenBank/DDBJ whole genome shotgun (WGS) entry which is preliminary data.</text>
</comment>
<keyword evidence="2" id="KW-1185">Reference proteome</keyword>
<accession>A0A412FY85</accession>
<evidence type="ECO:0000313" key="1">
    <source>
        <dbReference type="EMBL" id="RGR73106.1"/>
    </source>
</evidence>
<gene>
    <name evidence="1" type="ORF">DWY25_11140</name>
</gene>
<evidence type="ECO:0008006" key="3">
    <source>
        <dbReference type="Google" id="ProtNLM"/>
    </source>
</evidence>
<dbReference type="Proteomes" id="UP000284178">
    <property type="component" value="Unassembled WGS sequence"/>
</dbReference>
<name>A0A412FY85_9FIRM</name>
<reference evidence="1 2" key="1">
    <citation type="submission" date="2018-08" db="EMBL/GenBank/DDBJ databases">
        <title>A genome reference for cultivated species of the human gut microbiota.</title>
        <authorList>
            <person name="Zou Y."/>
            <person name="Xue W."/>
            <person name="Luo G."/>
        </authorList>
    </citation>
    <scope>NUCLEOTIDE SEQUENCE [LARGE SCALE GENOMIC DNA]</scope>
    <source>
        <strain evidence="1 2">AF24-29</strain>
    </source>
</reference>
<dbReference type="RefSeq" id="WP_117895295.1">
    <property type="nucleotide sequence ID" value="NZ_CABJCV010000013.1"/>
</dbReference>
<dbReference type="AlphaFoldDB" id="A0A412FY85"/>
<protein>
    <recommendedName>
        <fullName evidence="3">DUF4297 domain-containing protein</fullName>
    </recommendedName>
</protein>
<dbReference type="GeneID" id="83015949"/>
<proteinExistence type="predicted"/>
<sequence>MAKGSNASPEVFGFDFQVNATIFLLLDNIREVKTVRMEGASEDIELTMNDGKQIMAQAKGIVKGSSDFSNVRRNLRKAIGTLSSADNKSVEELILITNSKNPLKEDTSKGFFYGPPAVVGYNDLSDEAKKVIDDIIERLGVLFDKNKFQIYYFMFETNNLKTRYAVIEEKIRDFINQLNLGQIISATELMQVWQNDLFHNGSQTDTAIKLNKKEVVWPVIVLTLDKHIPSEYIDEYDQGLINEVTTQYSYLINSIIERYDLITKILFDYNSSYDTLSMKERTRTFIKDRWQDYISVFSLESLNTEVQEAITKIILAKVIHQRYLIDNISREVSL</sequence>
<organism evidence="1 2">
    <name type="scientific">Holdemania filiformis</name>
    <dbReference type="NCBI Taxonomy" id="61171"/>
    <lineage>
        <taxon>Bacteria</taxon>
        <taxon>Bacillati</taxon>
        <taxon>Bacillota</taxon>
        <taxon>Erysipelotrichia</taxon>
        <taxon>Erysipelotrichales</taxon>
        <taxon>Erysipelotrichaceae</taxon>
        <taxon>Holdemania</taxon>
    </lineage>
</organism>
<dbReference type="EMBL" id="QRUP01000013">
    <property type="protein sequence ID" value="RGR73106.1"/>
    <property type="molecule type" value="Genomic_DNA"/>
</dbReference>
<evidence type="ECO:0000313" key="2">
    <source>
        <dbReference type="Proteomes" id="UP000284178"/>
    </source>
</evidence>